<accession>A0A2M8LS14</accession>
<evidence type="ECO:0000313" key="4">
    <source>
        <dbReference type="Proteomes" id="UP000230407"/>
    </source>
</evidence>
<dbReference type="RefSeq" id="WP_100204541.1">
    <property type="nucleotide sequence ID" value="NZ_PGGW01000068.1"/>
</dbReference>
<comment type="caution">
    <text evidence="3">The sequence shown here is derived from an EMBL/GenBank/DDBJ whole genome shotgun (WGS) entry which is preliminary data.</text>
</comment>
<keyword evidence="1" id="KW-0808">Transferase</keyword>
<dbReference type="CDD" id="cd16936">
    <property type="entry name" value="HATPase_RsbW-like"/>
    <property type="match status" value="1"/>
</dbReference>
<evidence type="ECO:0000313" key="3">
    <source>
        <dbReference type="EMBL" id="PJE94760.1"/>
    </source>
</evidence>
<protein>
    <recommendedName>
        <fullName evidence="2">Histidine kinase/HSP90-like ATPase domain-containing protein</fullName>
    </recommendedName>
</protein>
<dbReference type="InterPro" id="IPR050267">
    <property type="entry name" value="Anti-sigma-factor_SerPK"/>
</dbReference>
<dbReference type="GO" id="GO:0004674">
    <property type="term" value="F:protein serine/threonine kinase activity"/>
    <property type="evidence" value="ECO:0007669"/>
    <property type="project" value="UniProtKB-KW"/>
</dbReference>
<evidence type="ECO:0000256" key="1">
    <source>
        <dbReference type="ARBA" id="ARBA00022527"/>
    </source>
</evidence>
<feature type="domain" description="Histidine kinase/HSP90-like ATPase" evidence="2">
    <location>
        <begin position="25"/>
        <end position="133"/>
    </location>
</feature>
<keyword evidence="1" id="KW-0418">Kinase</keyword>
<proteinExistence type="predicted"/>
<dbReference type="Gene3D" id="3.30.565.10">
    <property type="entry name" value="Histidine kinase-like ATPase, C-terminal domain"/>
    <property type="match status" value="1"/>
</dbReference>
<dbReference type="Proteomes" id="UP000230407">
    <property type="component" value="Unassembled WGS sequence"/>
</dbReference>
<name>A0A2M8LS14_9ACTN</name>
<dbReference type="InterPro" id="IPR036890">
    <property type="entry name" value="HATPase_C_sf"/>
</dbReference>
<dbReference type="InterPro" id="IPR003594">
    <property type="entry name" value="HATPase_dom"/>
</dbReference>
<dbReference type="PANTHER" id="PTHR35526">
    <property type="entry name" value="ANTI-SIGMA-F FACTOR RSBW-RELATED"/>
    <property type="match status" value="1"/>
</dbReference>
<keyword evidence="4" id="KW-1185">Reference proteome</keyword>
<sequence>MTEQHAFSSKVLQEDCLDYTPFLSSVTLARRRAARLVSEWGHPDIAGDVALVVSELAGNALLHGRVLGQLFRVQLILTAAAVRIEVGDACGERRPEVRNPAQDEKFGRGMVIVDALATRWGVVPRTVGKTVWAEIDLR</sequence>
<dbReference type="EMBL" id="PGGW01000068">
    <property type="protein sequence ID" value="PJE94760.1"/>
    <property type="molecule type" value="Genomic_DNA"/>
</dbReference>
<dbReference type="Pfam" id="PF13581">
    <property type="entry name" value="HATPase_c_2"/>
    <property type="match status" value="1"/>
</dbReference>
<keyword evidence="1" id="KW-0723">Serine/threonine-protein kinase</keyword>
<dbReference type="AlphaFoldDB" id="A0A2M8LS14"/>
<reference evidence="3 4" key="1">
    <citation type="submission" date="2017-11" db="EMBL/GenBank/DDBJ databases">
        <title>Streptomyces carmine sp. nov., a novel actinomycete isolated from Sophora alopecuroides in Xinjiang, China.</title>
        <authorList>
            <person name="Wang Y."/>
            <person name="Luo X."/>
            <person name="Wan C."/>
            <person name="Zhang L."/>
        </authorList>
    </citation>
    <scope>NUCLEOTIDE SEQUENCE [LARGE SCALE GENOMIC DNA]</scope>
    <source>
        <strain evidence="3 4">TRM SA0054</strain>
    </source>
</reference>
<evidence type="ECO:0000259" key="2">
    <source>
        <dbReference type="Pfam" id="PF13581"/>
    </source>
</evidence>
<gene>
    <name evidence="3" type="ORF">CUT44_26755</name>
</gene>
<organism evidence="3 4">
    <name type="scientific">Streptomyces carminius</name>
    <dbReference type="NCBI Taxonomy" id="2665496"/>
    <lineage>
        <taxon>Bacteria</taxon>
        <taxon>Bacillati</taxon>
        <taxon>Actinomycetota</taxon>
        <taxon>Actinomycetes</taxon>
        <taxon>Kitasatosporales</taxon>
        <taxon>Streptomycetaceae</taxon>
        <taxon>Streptomyces</taxon>
    </lineage>
</organism>
<dbReference type="PANTHER" id="PTHR35526:SF3">
    <property type="entry name" value="ANTI-SIGMA-F FACTOR RSBW"/>
    <property type="match status" value="1"/>
</dbReference>